<evidence type="ECO:0000256" key="6">
    <source>
        <dbReference type="SAM" id="MobiDB-lite"/>
    </source>
</evidence>
<feature type="compositionally biased region" description="Basic and acidic residues" evidence="6">
    <location>
        <begin position="958"/>
        <end position="971"/>
    </location>
</feature>
<feature type="transmembrane region" description="Helical" evidence="5">
    <location>
        <begin position="889"/>
        <end position="908"/>
    </location>
</feature>
<dbReference type="InterPro" id="IPR000413">
    <property type="entry name" value="Integrin_alpha"/>
</dbReference>
<keyword evidence="3" id="KW-0325">Glycoprotein</keyword>
<dbReference type="SMART" id="SM00191">
    <property type="entry name" value="Int_alpha"/>
    <property type="match status" value="4"/>
</dbReference>
<reference evidence="7" key="1">
    <citation type="submission" date="2023-03" db="EMBL/GenBank/DDBJ databases">
        <title>Chromosome-level genomes of two armyworms, Mythimna separata and Mythimna loreyi, provide insights into the biosynthesis and reception of sex pheromones.</title>
        <authorList>
            <person name="Zhao H."/>
        </authorList>
    </citation>
    <scope>NUCLEOTIDE SEQUENCE</scope>
    <source>
        <strain evidence="7">BeijingLab</strain>
        <tissue evidence="7">Pupa</tissue>
    </source>
</reference>
<dbReference type="Gene3D" id="2.130.10.130">
    <property type="entry name" value="Integrin alpha, N-terminal"/>
    <property type="match status" value="1"/>
</dbReference>
<feature type="chain" id="PRO_5041779033" evidence="5">
    <location>
        <begin position="20"/>
        <end position="971"/>
    </location>
</feature>
<proteinExistence type="inferred from homology"/>
<feature type="repeat" description="FG-GAP" evidence="4">
    <location>
        <begin position="337"/>
        <end position="395"/>
    </location>
</feature>
<evidence type="ECO:0000256" key="3">
    <source>
        <dbReference type="ARBA" id="ARBA00023180"/>
    </source>
</evidence>
<comment type="caution">
    <text evidence="7">The sequence shown here is derived from an EMBL/GenBank/DDBJ whole genome shotgun (WGS) entry which is preliminary data.</text>
</comment>
<dbReference type="PANTHER" id="PTHR23220:SF83">
    <property type="entry name" value="INTEGRIN ALPHA-PS3-RELATED"/>
    <property type="match status" value="1"/>
</dbReference>
<keyword evidence="5" id="KW-0130">Cell adhesion</keyword>
<evidence type="ECO:0000256" key="4">
    <source>
        <dbReference type="PROSITE-ProRule" id="PRU00803"/>
    </source>
</evidence>
<dbReference type="PRINTS" id="PR01185">
    <property type="entry name" value="INTEGRINA"/>
</dbReference>
<keyword evidence="8" id="KW-1185">Reference proteome</keyword>
<sequence>MNLILWAGLALGMWPNVFAIYYLDRKEIFQPPTDRDLRSNSYFGYSVTYFEVDETLVISAPREDNIGVVYTCPIENRTCTSINTTGIIKRLFSNYTHDYWFGATVKAGRDFVMICAPRYTTLFKPPDVPKENFTHVTNGRCYSYTALGGLKERMPISEERRRNEILDYKAHPETAMDSFGWSIEVTPTNSVIVGGPGMYHGRVMRYKSPDIHAVPTLLDKACSWKTCSARSTGKFNFGYAIATGMFIKTELSNAISSKFGTTGKGRVLFYDSKKYLNKYIEDTSHVGSMFGGVLCAARLYGNRTDLLVGAPAYATKDTYNLGAVYVYLSRNMSHVPEFQMRILGKVSGSMFGTAIINVGDLNGDEKDEIAISAPFEKDGQGVVYLYSGADLIKYKKDSDLKYLQKIEADEKYGESFGMSLSPLLDYDKNGCKELAIGSPYKNTVVLLRCMAAVKVETSNPEFYNLNIRNNSQIKFAFEVCLSVKYPTLPQKVIAELLTTVKITHDKLFDFNGKAVFTNVTSLEEKRPKYCSTFSLFLPEDGLYESQVSYTVSTKLLNHPATLPDFNSSRVILSDLSVLKKNDSVWVNKCDTCVVILTLEHYISFQHEGNPYIIGSSENETVRMTVHNIGDGVEYEPCVRLSVIGVNVLATPIGCLYEDFAGQNTLLCKGRKPILPGNKWTTDAIVLEMTQLTNLDKNIIINVLSFDNCGDVDTKNESITIRVKSDHRGITTRGETDIGPIVKMTQEDIENNRKVMQHIYTITNKGPTNWKNLQVLVNLPTKPYIKYDDTPIKIYHSTSNYNCDCRFLSQDKTSKSYVCLIESLVKIVEYAKIQIPIYIAPGTLDGILKKDENVTIISSVKLKFSDDTKVERIVTTIMLEEPEAVPIETIIIAVVVGLCIVIITSVILYRVGFLQRKKREELEKLKKQVKRQTILRRSTMPSQAPQTDDQTKILENMEEENKNDQTQDLKTD</sequence>
<dbReference type="InterPro" id="IPR013519">
    <property type="entry name" value="Int_alpha_beta-p"/>
</dbReference>
<dbReference type="GO" id="GO:0007160">
    <property type="term" value="P:cell-matrix adhesion"/>
    <property type="evidence" value="ECO:0007669"/>
    <property type="project" value="TreeGrafter"/>
</dbReference>
<comment type="similarity">
    <text evidence="5">Belongs to the integrin alpha chain family.</text>
</comment>
<protein>
    <submittedName>
        <fullName evidence="7">Uncharacterized protein</fullName>
    </submittedName>
</protein>
<comment type="subcellular location">
    <subcellularLocation>
        <location evidence="5">Membrane</location>
        <topology evidence="5">Single-pass type I membrane protein</topology>
    </subcellularLocation>
</comment>
<dbReference type="GO" id="GO:0005178">
    <property type="term" value="F:integrin binding"/>
    <property type="evidence" value="ECO:0007669"/>
    <property type="project" value="TreeGrafter"/>
</dbReference>
<keyword evidence="5" id="KW-1133">Transmembrane helix</keyword>
<keyword evidence="5" id="KW-0401">Integrin</keyword>
<dbReference type="PROSITE" id="PS51470">
    <property type="entry name" value="FG_GAP"/>
    <property type="match status" value="3"/>
</dbReference>
<dbReference type="Gene3D" id="1.20.5.930">
    <property type="entry name" value="Bicelle-embedded integrin alpha(iib) transmembrane segment"/>
    <property type="match status" value="1"/>
</dbReference>
<keyword evidence="2" id="KW-0677">Repeat</keyword>
<dbReference type="AlphaFoldDB" id="A0AAD7YTV5"/>
<dbReference type="GO" id="GO:0007229">
    <property type="term" value="P:integrin-mediated signaling pathway"/>
    <property type="evidence" value="ECO:0007669"/>
    <property type="project" value="UniProtKB-KW"/>
</dbReference>
<dbReference type="GO" id="GO:0009897">
    <property type="term" value="C:external side of plasma membrane"/>
    <property type="evidence" value="ECO:0007669"/>
    <property type="project" value="TreeGrafter"/>
</dbReference>
<evidence type="ECO:0000313" key="8">
    <source>
        <dbReference type="Proteomes" id="UP001231518"/>
    </source>
</evidence>
<feature type="compositionally biased region" description="Polar residues" evidence="6">
    <location>
        <begin position="934"/>
        <end position="947"/>
    </location>
</feature>
<evidence type="ECO:0000256" key="1">
    <source>
        <dbReference type="ARBA" id="ARBA00022729"/>
    </source>
</evidence>
<dbReference type="GO" id="GO:0033627">
    <property type="term" value="P:cell adhesion mediated by integrin"/>
    <property type="evidence" value="ECO:0007669"/>
    <property type="project" value="TreeGrafter"/>
</dbReference>
<evidence type="ECO:0000313" key="7">
    <source>
        <dbReference type="EMBL" id="KAJ8728846.1"/>
    </source>
</evidence>
<accession>A0AAD7YTV5</accession>
<feature type="repeat" description="FG-GAP" evidence="4">
    <location>
        <begin position="277"/>
        <end position="336"/>
    </location>
</feature>
<dbReference type="Proteomes" id="UP001231518">
    <property type="component" value="Chromosome 19"/>
</dbReference>
<feature type="signal peptide" evidence="5">
    <location>
        <begin position="1"/>
        <end position="19"/>
    </location>
</feature>
<dbReference type="InterPro" id="IPR028994">
    <property type="entry name" value="Integrin_alpha_N"/>
</dbReference>
<name>A0AAD7YTV5_MYTSE</name>
<dbReference type="Pfam" id="PF01839">
    <property type="entry name" value="FG-GAP"/>
    <property type="match status" value="1"/>
</dbReference>
<evidence type="ECO:0000256" key="2">
    <source>
        <dbReference type="ARBA" id="ARBA00022737"/>
    </source>
</evidence>
<dbReference type="PANTHER" id="PTHR23220">
    <property type="entry name" value="INTEGRIN ALPHA"/>
    <property type="match status" value="1"/>
</dbReference>
<evidence type="ECO:0000256" key="5">
    <source>
        <dbReference type="RuleBase" id="RU003762"/>
    </source>
</evidence>
<dbReference type="SUPFAM" id="SSF69318">
    <property type="entry name" value="Integrin alpha N-terminal domain"/>
    <property type="match status" value="1"/>
</dbReference>
<dbReference type="EMBL" id="JARGEI010000007">
    <property type="protein sequence ID" value="KAJ8728846.1"/>
    <property type="molecule type" value="Genomic_DNA"/>
</dbReference>
<keyword evidence="5" id="KW-0812">Transmembrane</keyword>
<gene>
    <name evidence="7" type="ORF">PYW07_006542</name>
</gene>
<keyword evidence="1 5" id="KW-0732">Signal</keyword>
<keyword evidence="5" id="KW-0472">Membrane</keyword>
<feature type="repeat" description="FG-GAP" evidence="4">
    <location>
        <begin position="30"/>
        <end position="81"/>
    </location>
</feature>
<keyword evidence="5" id="KW-0675">Receptor</keyword>
<dbReference type="GO" id="GO:0098609">
    <property type="term" value="P:cell-cell adhesion"/>
    <property type="evidence" value="ECO:0007669"/>
    <property type="project" value="TreeGrafter"/>
</dbReference>
<dbReference type="GO" id="GO:0008305">
    <property type="term" value="C:integrin complex"/>
    <property type="evidence" value="ECO:0007669"/>
    <property type="project" value="InterPro"/>
</dbReference>
<organism evidence="7 8">
    <name type="scientific">Mythimna separata</name>
    <name type="common">Oriental armyworm</name>
    <name type="synonym">Pseudaletia separata</name>
    <dbReference type="NCBI Taxonomy" id="271217"/>
    <lineage>
        <taxon>Eukaryota</taxon>
        <taxon>Metazoa</taxon>
        <taxon>Ecdysozoa</taxon>
        <taxon>Arthropoda</taxon>
        <taxon>Hexapoda</taxon>
        <taxon>Insecta</taxon>
        <taxon>Pterygota</taxon>
        <taxon>Neoptera</taxon>
        <taxon>Endopterygota</taxon>
        <taxon>Lepidoptera</taxon>
        <taxon>Glossata</taxon>
        <taxon>Ditrysia</taxon>
        <taxon>Noctuoidea</taxon>
        <taxon>Noctuidae</taxon>
        <taxon>Noctuinae</taxon>
        <taxon>Hadenini</taxon>
        <taxon>Mythimna</taxon>
    </lineage>
</organism>
<dbReference type="InterPro" id="IPR013517">
    <property type="entry name" value="FG-GAP"/>
</dbReference>
<feature type="region of interest" description="Disordered" evidence="6">
    <location>
        <begin position="934"/>
        <end position="971"/>
    </location>
</feature>